<dbReference type="Proteomes" id="UP000807825">
    <property type="component" value="Unassembled WGS sequence"/>
</dbReference>
<dbReference type="EMBL" id="JACRDE010000093">
    <property type="protein sequence ID" value="MBI5248462.1"/>
    <property type="molecule type" value="Genomic_DNA"/>
</dbReference>
<dbReference type="AlphaFoldDB" id="A0A9D6UZC2"/>
<proteinExistence type="predicted"/>
<sequence length="55" mass="5970">MIESMLSVGFIQATCFPEGVLGTACVYWHWAFWAGVILGFVGLVAGFLMKSDPSK</sequence>
<keyword evidence="1" id="KW-0472">Membrane</keyword>
<evidence type="ECO:0000256" key="1">
    <source>
        <dbReference type="SAM" id="Phobius"/>
    </source>
</evidence>
<protein>
    <submittedName>
        <fullName evidence="2">Uncharacterized protein</fullName>
    </submittedName>
</protein>
<feature type="transmembrane region" description="Helical" evidence="1">
    <location>
        <begin position="32"/>
        <end position="49"/>
    </location>
</feature>
<keyword evidence="1" id="KW-1133">Transmembrane helix</keyword>
<evidence type="ECO:0000313" key="2">
    <source>
        <dbReference type="EMBL" id="MBI5248462.1"/>
    </source>
</evidence>
<name>A0A9D6UZC2_9BACT</name>
<keyword evidence="1" id="KW-0812">Transmembrane</keyword>
<comment type="caution">
    <text evidence="2">The sequence shown here is derived from an EMBL/GenBank/DDBJ whole genome shotgun (WGS) entry which is preliminary data.</text>
</comment>
<organism evidence="2 3">
    <name type="scientific">Desulfomonile tiedjei</name>
    <dbReference type="NCBI Taxonomy" id="2358"/>
    <lineage>
        <taxon>Bacteria</taxon>
        <taxon>Pseudomonadati</taxon>
        <taxon>Thermodesulfobacteriota</taxon>
        <taxon>Desulfomonilia</taxon>
        <taxon>Desulfomonilales</taxon>
        <taxon>Desulfomonilaceae</taxon>
        <taxon>Desulfomonile</taxon>
    </lineage>
</organism>
<evidence type="ECO:0000313" key="3">
    <source>
        <dbReference type="Proteomes" id="UP000807825"/>
    </source>
</evidence>
<accession>A0A9D6UZC2</accession>
<reference evidence="2" key="1">
    <citation type="submission" date="2020-07" db="EMBL/GenBank/DDBJ databases">
        <title>Huge and variable diversity of episymbiotic CPR bacteria and DPANN archaea in groundwater ecosystems.</title>
        <authorList>
            <person name="He C.Y."/>
            <person name="Keren R."/>
            <person name="Whittaker M."/>
            <person name="Farag I.F."/>
            <person name="Doudna J."/>
            <person name="Cate J.H.D."/>
            <person name="Banfield J.F."/>
        </authorList>
    </citation>
    <scope>NUCLEOTIDE SEQUENCE</scope>
    <source>
        <strain evidence="2">NC_groundwater_1664_Pr3_B-0.1um_52_9</strain>
    </source>
</reference>
<gene>
    <name evidence="2" type="ORF">HY912_03110</name>
</gene>